<evidence type="ECO:0000313" key="2">
    <source>
        <dbReference type="EMBL" id="GFR99105.1"/>
    </source>
</evidence>
<name>A0AAV4HR82_9GAST</name>
<comment type="caution">
    <text evidence="2">The sequence shown here is derived from an EMBL/GenBank/DDBJ whole genome shotgun (WGS) entry which is preliminary data.</text>
</comment>
<proteinExistence type="predicted"/>
<sequence length="101" mass="11270">MAWSGIEPTTSRSRDRRAKHSSTLTSLSLVPLVLYGAENDCNRYVKRQAAEQPALKLGSTATGFQLHVTVYVHRHHSFEKIDGFKVLASPSLAIKRDSFLD</sequence>
<evidence type="ECO:0000313" key="3">
    <source>
        <dbReference type="Proteomes" id="UP000762676"/>
    </source>
</evidence>
<dbReference type="EMBL" id="BMAT01012779">
    <property type="protein sequence ID" value="GFR99105.1"/>
    <property type="molecule type" value="Genomic_DNA"/>
</dbReference>
<dbReference type="AlphaFoldDB" id="A0AAV4HR82"/>
<organism evidence="2 3">
    <name type="scientific">Elysia marginata</name>
    <dbReference type="NCBI Taxonomy" id="1093978"/>
    <lineage>
        <taxon>Eukaryota</taxon>
        <taxon>Metazoa</taxon>
        <taxon>Spiralia</taxon>
        <taxon>Lophotrochozoa</taxon>
        <taxon>Mollusca</taxon>
        <taxon>Gastropoda</taxon>
        <taxon>Heterobranchia</taxon>
        <taxon>Euthyneura</taxon>
        <taxon>Panpulmonata</taxon>
        <taxon>Sacoglossa</taxon>
        <taxon>Placobranchoidea</taxon>
        <taxon>Plakobranchidae</taxon>
        <taxon>Elysia</taxon>
    </lineage>
</organism>
<feature type="region of interest" description="Disordered" evidence="1">
    <location>
        <begin position="1"/>
        <end position="21"/>
    </location>
</feature>
<keyword evidence="3" id="KW-1185">Reference proteome</keyword>
<accession>A0AAV4HR82</accession>
<protein>
    <submittedName>
        <fullName evidence="2">Uncharacterized protein</fullName>
    </submittedName>
</protein>
<dbReference type="Proteomes" id="UP000762676">
    <property type="component" value="Unassembled WGS sequence"/>
</dbReference>
<gene>
    <name evidence="2" type="ORF">ElyMa_006366400</name>
</gene>
<evidence type="ECO:0000256" key="1">
    <source>
        <dbReference type="SAM" id="MobiDB-lite"/>
    </source>
</evidence>
<reference evidence="2 3" key="1">
    <citation type="journal article" date="2021" name="Elife">
        <title>Chloroplast acquisition without the gene transfer in kleptoplastic sea slugs, Plakobranchus ocellatus.</title>
        <authorList>
            <person name="Maeda T."/>
            <person name="Takahashi S."/>
            <person name="Yoshida T."/>
            <person name="Shimamura S."/>
            <person name="Takaki Y."/>
            <person name="Nagai Y."/>
            <person name="Toyoda A."/>
            <person name="Suzuki Y."/>
            <person name="Arimoto A."/>
            <person name="Ishii H."/>
            <person name="Satoh N."/>
            <person name="Nishiyama T."/>
            <person name="Hasebe M."/>
            <person name="Maruyama T."/>
            <person name="Minagawa J."/>
            <person name="Obokata J."/>
            <person name="Shigenobu S."/>
        </authorList>
    </citation>
    <scope>NUCLEOTIDE SEQUENCE [LARGE SCALE GENOMIC DNA]</scope>
</reference>